<dbReference type="AlphaFoldDB" id="A0A975D5A7"/>
<evidence type="ECO:0000313" key="3">
    <source>
        <dbReference type="EMBL" id="QTH23390.1"/>
    </source>
</evidence>
<dbReference type="PANTHER" id="PTHR46696:SF1">
    <property type="entry name" value="CYTOCHROME P450 YJIB-RELATED"/>
    <property type="match status" value="1"/>
</dbReference>
<gene>
    <name evidence="3" type="ORF">HRJ34_07780</name>
</gene>
<dbReference type="PRINTS" id="PR00385">
    <property type="entry name" value="P450"/>
</dbReference>
<evidence type="ECO:0000256" key="2">
    <source>
        <dbReference type="RuleBase" id="RU000461"/>
    </source>
</evidence>
<dbReference type="SUPFAM" id="SSF48264">
    <property type="entry name" value="Cytochrome P450"/>
    <property type="match status" value="1"/>
</dbReference>
<dbReference type="InterPro" id="IPR017972">
    <property type="entry name" value="Cyt_P450_CS"/>
</dbReference>
<dbReference type="Proteomes" id="UP000664914">
    <property type="component" value="Chromosome"/>
</dbReference>
<dbReference type="InterPro" id="IPR036396">
    <property type="entry name" value="Cyt_P450_sf"/>
</dbReference>
<reference evidence="3" key="1">
    <citation type="submission" date="2020-07" db="EMBL/GenBank/DDBJ databases">
        <authorList>
            <person name="Camacho E."/>
        </authorList>
    </citation>
    <scope>NUCLEOTIDE SEQUENCE</scope>
    <source>
        <strain evidence="3">MPO218</strain>
    </source>
</reference>
<dbReference type="GO" id="GO:0020037">
    <property type="term" value="F:heme binding"/>
    <property type="evidence" value="ECO:0007669"/>
    <property type="project" value="InterPro"/>
</dbReference>
<keyword evidence="2" id="KW-0479">Metal-binding</keyword>
<dbReference type="Pfam" id="PF00067">
    <property type="entry name" value="p450"/>
    <property type="match status" value="1"/>
</dbReference>
<protein>
    <submittedName>
        <fullName evidence="3">Cytochrome P450</fullName>
    </submittedName>
</protein>
<dbReference type="PANTHER" id="PTHR46696">
    <property type="entry name" value="P450, PUTATIVE (EUROFUNG)-RELATED"/>
    <property type="match status" value="1"/>
</dbReference>
<dbReference type="InterPro" id="IPR002397">
    <property type="entry name" value="Cyt_P450_B"/>
</dbReference>
<dbReference type="GO" id="GO:0005506">
    <property type="term" value="F:iron ion binding"/>
    <property type="evidence" value="ECO:0007669"/>
    <property type="project" value="InterPro"/>
</dbReference>
<proteinExistence type="inferred from homology"/>
<dbReference type="EMBL" id="CP059319">
    <property type="protein sequence ID" value="QTH23390.1"/>
    <property type="molecule type" value="Genomic_DNA"/>
</dbReference>
<dbReference type="GO" id="GO:0004497">
    <property type="term" value="F:monooxygenase activity"/>
    <property type="evidence" value="ECO:0007669"/>
    <property type="project" value="UniProtKB-KW"/>
</dbReference>
<comment type="similarity">
    <text evidence="1 2">Belongs to the cytochrome P450 family.</text>
</comment>
<dbReference type="RefSeq" id="WP_208633774.1">
    <property type="nucleotide sequence ID" value="NZ_CP059319.1"/>
</dbReference>
<name>A0A975D5A7_9SPHN</name>
<accession>A0A975D5A7</accession>
<keyword evidence="2" id="KW-0408">Iron</keyword>
<reference evidence="3" key="2">
    <citation type="submission" date="2021-04" db="EMBL/GenBank/DDBJ databases">
        <title>Isolation and genomic analysis of the ibuprofen-degrading bacterium Sphingomonas strain MPO218.</title>
        <authorList>
            <person name="Aulestia M."/>
            <person name="Flores A."/>
            <person name="Mangas E.L."/>
            <person name="Perez-Pulido A.J."/>
            <person name="Santero E."/>
            <person name="Camacho E.M."/>
        </authorList>
    </citation>
    <scope>NUCLEOTIDE SEQUENCE</scope>
    <source>
        <strain evidence="3">MPO218</strain>
    </source>
</reference>
<organism evidence="3 4">
    <name type="scientific">Rhizorhabdus wittichii</name>
    <dbReference type="NCBI Taxonomy" id="160791"/>
    <lineage>
        <taxon>Bacteria</taxon>
        <taxon>Pseudomonadati</taxon>
        <taxon>Pseudomonadota</taxon>
        <taxon>Alphaproteobacteria</taxon>
        <taxon>Sphingomonadales</taxon>
        <taxon>Sphingomonadaceae</taxon>
        <taxon>Rhizorhabdus</taxon>
    </lineage>
</organism>
<dbReference type="PROSITE" id="PS00086">
    <property type="entry name" value="CYTOCHROME_P450"/>
    <property type="match status" value="1"/>
</dbReference>
<dbReference type="GO" id="GO:0016705">
    <property type="term" value="F:oxidoreductase activity, acting on paired donors, with incorporation or reduction of molecular oxygen"/>
    <property type="evidence" value="ECO:0007669"/>
    <property type="project" value="InterPro"/>
</dbReference>
<evidence type="ECO:0000256" key="1">
    <source>
        <dbReference type="ARBA" id="ARBA00010617"/>
    </source>
</evidence>
<keyword evidence="2" id="KW-0503">Monooxygenase</keyword>
<dbReference type="PRINTS" id="PR00359">
    <property type="entry name" value="BP450"/>
</dbReference>
<evidence type="ECO:0000313" key="4">
    <source>
        <dbReference type="Proteomes" id="UP000664914"/>
    </source>
</evidence>
<keyword evidence="2" id="KW-0560">Oxidoreductase</keyword>
<dbReference type="InterPro" id="IPR001128">
    <property type="entry name" value="Cyt_P450"/>
</dbReference>
<dbReference type="Gene3D" id="1.10.630.10">
    <property type="entry name" value="Cytochrome P450"/>
    <property type="match status" value="1"/>
</dbReference>
<sequence>MGAQEAMDERTGGIEDVRFADPAFLADPWTPLIRLQEEAPVFYSRNQGGWIISRYDDVRAAFADRRLSASRVDQLFRGMPEELQKQLEAVRLYTGLIVNRLDGRDHTRIRVLMLKAFDAAVVRTVQGFIGDVIDEILDECERLGEFDFMQAVSATLPTRVMQKLFDLPDEYRPLLFKLASDFTSASSAANVTPELLLKLDATIRTMNDVFNAIIPEREKNPGDDLISMMVNARDGLNKLSNDEMLAQLHGMVVAGAETTAHTLATQLVQIVRQEKLLATLREAPERAFDLVTELLRYPGTVKCMTRFAGEDIELHGQTIAKGDLLWIMHAGANVDTRHWDDPFGTDIDRHNLRDSMAFGPGLHFCVGHMLARTELTEFFTRALRRFDVEILQQDFEMVPSYIFYGYKELRVRFTPRAA</sequence>
<keyword evidence="2" id="KW-0349">Heme</keyword>